<gene>
    <name evidence="2" type="ORF">T4E_1236</name>
</gene>
<dbReference type="Proteomes" id="UP000054815">
    <property type="component" value="Unassembled WGS sequence"/>
</dbReference>
<dbReference type="EMBL" id="JYDU01000023">
    <property type="protein sequence ID" value="KRX98209.1"/>
    <property type="molecule type" value="Genomic_DNA"/>
</dbReference>
<protein>
    <recommendedName>
        <fullName evidence="4">Transmembrane protein</fullName>
    </recommendedName>
</protein>
<evidence type="ECO:0000313" key="3">
    <source>
        <dbReference type="Proteomes" id="UP000054815"/>
    </source>
</evidence>
<reference evidence="2 3" key="1">
    <citation type="submission" date="2015-01" db="EMBL/GenBank/DDBJ databases">
        <title>Evolution of Trichinella species and genotypes.</title>
        <authorList>
            <person name="Korhonen P.K."/>
            <person name="Edoardo P."/>
            <person name="Giuseppe L.R."/>
            <person name="Gasser R.B."/>
        </authorList>
    </citation>
    <scope>NUCLEOTIDE SEQUENCE [LARGE SCALE GENOMIC DNA]</scope>
    <source>
        <strain evidence="2">ISS141</strain>
    </source>
</reference>
<evidence type="ECO:0000256" key="1">
    <source>
        <dbReference type="SAM" id="Phobius"/>
    </source>
</evidence>
<comment type="caution">
    <text evidence="2">The sequence shown here is derived from an EMBL/GenBank/DDBJ whole genome shotgun (WGS) entry which is preliminary data.</text>
</comment>
<sequence length="91" mass="10518">MFKYCYIVHVSGDVYLCGYFLWDVGIIQRVAVLLSVDFFYFFGILSTPVHLASIPLLVAMCPRYMAVVVRHVYEVRKEELWPACSHRLVGV</sequence>
<proteinExistence type="predicted"/>
<keyword evidence="1" id="KW-0472">Membrane</keyword>
<feature type="transmembrane region" description="Helical" evidence="1">
    <location>
        <begin position="38"/>
        <end position="61"/>
    </location>
</feature>
<name>A0A0V0YCV4_TRIPS</name>
<keyword evidence="1" id="KW-0812">Transmembrane</keyword>
<organism evidence="2 3">
    <name type="scientific">Trichinella pseudospiralis</name>
    <name type="common">Parasitic roundworm</name>
    <dbReference type="NCBI Taxonomy" id="6337"/>
    <lineage>
        <taxon>Eukaryota</taxon>
        <taxon>Metazoa</taxon>
        <taxon>Ecdysozoa</taxon>
        <taxon>Nematoda</taxon>
        <taxon>Enoplea</taxon>
        <taxon>Dorylaimia</taxon>
        <taxon>Trichinellida</taxon>
        <taxon>Trichinellidae</taxon>
        <taxon>Trichinella</taxon>
    </lineage>
</organism>
<keyword evidence="1" id="KW-1133">Transmembrane helix</keyword>
<evidence type="ECO:0008006" key="4">
    <source>
        <dbReference type="Google" id="ProtNLM"/>
    </source>
</evidence>
<evidence type="ECO:0000313" key="2">
    <source>
        <dbReference type="EMBL" id="KRX98209.1"/>
    </source>
</evidence>
<accession>A0A0V0YCV4</accession>
<dbReference type="AlphaFoldDB" id="A0A0V0YCV4"/>